<evidence type="ECO:0000313" key="4">
    <source>
        <dbReference type="EMBL" id="WVN90827.1"/>
    </source>
</evidence>
<dbReference type="GeneID" id="91090278"/>
<keyword evidence="5" id="KW-1185">Reference proteome</keyword>
<reference evidence="4" key="2">
    <citation type="journal article" date="2022" name="Elife">
        <title>Obligate sexual reproduction of a homothallic fungus closely related to the Cryptococcus pathogenic species complex.</title>
        <authorList>
            <person name="Passer A.R."/>
            <person name="Clancey S.A."/>
            <person name="Shea T."/>
            <person name="David-Palma M."/>
            <person name="Averette A.F."/>
            <person name="Boekhout T."/>
            <person name="Porcel B.M."/>
            <person name="Nowrousian M."/>
            <person name="Cuomo C.A."/>
            <person name="Sun S."/>
            <person name="Heitman J."/>
            <person name="Coelho M.A."/>
        </authorList>
    </citation>
    <scope>NUCLEOTIDE SEQUENCE</scope>
    <source>
        <strain evidence="4">CBS 7841</strain>
    </source>
</reference>
<dbReference type="KEGG" id="cdep:91090278"/>
<comment type="similarity">
    <text evidence="1">Belongs to the FHIP family.</text>
</comment>
<feature type="domain" description="FHF complex subunit HOOK-interacting protein C-terminal" evidence="3">
    <location>
        <begin position="663"/>
        <end position="798"/>
    </location>
</feature>
<dbReference type="EMBL" id="CP143791">
    <property type="protein sequence ID" value="WVN90827.1"/>
    <property type="molecule type" value="Genomic_DNA"/>
</dbReference>
<reference evidence="4" key="3">
    <citation type="submission" date="2024-01" db="EMBL/GenBank/DDBJ databases">
        <authorList>
            <person name="Coelho M.A."/>
            <person name="David-Palma M."/>
            <person name="Shea T."/>
            <person name="Sun S."/>
            <person name="Cuomo C.A."/>
            <person name="Heitman J."/>
        </authorList>
    </citation>
    <scope>NUCLEOTIDE SEQUENCE</scope>
    <source>
        <strain evidence="4">CBS 7841</strain>
    </source>
</reference>
<dbReference type="Pfam" id="PF19314">
    <property type="entry name" value="DUF5917"/>
    <property type="match status" value="1"/>
</dbReference>
<dbReference type="Proteomes" id="UP000094043">
    <property type="component" value="Chromosome 8"/>
</dbReference>
<dbReference type="Pfam" id="PF10257">
    <property type="entry name" value="RAI16-like"/>
    <property type="match status" value="1"/>
</dbReference>
<dbReference type="PANTHER" id="PTHR21705">
    <property type="entry name" value="RAI16 PROTEIN-RELATED"/>
    <property type="match status" value="1"/>
</dbReference>
<sequence length="1047" mass="115695">MEVSNFFGRLLQGPRETAQTRQPDHLEEFDLAWQNIRETLQYPDERQLVRGISSTDVPVQLRHIVDALIYENNRTDEEPHGIKAHVLRAVNNLVVLLSERFLVHNAVHRPLRRLLRSCIGDEPEDKMDSDVRVVGAAGMSVVKERQANGEEIEGDLVDLMCVLCSKMRAYPPLLMIFFQDKSWLQIKSHTEPARVMSPAPSTHTGISVPSTKAAKYPHQFEFLLFSYLLRFVHREGRLGDFARAGLIFLFDIAFLTPNEEGGENLTAGKDDGDSLQEVRDALGEFILDGDFADVMAAALGAVYSLLPTKLHVPSISTLQASGEEGKVESRGMYLSSVIEEDPEVALSTDVQVHAQLDLLLKLFGFLQDIIHRCNSPILHADPNLDTVTHTHVLGGAISEAIIDAIQSSFLDNVLYPSILECSSHDGSSVAVMVYLNAVFANLDDGPVLDKILQFLMDISANNDPLPTLSTSLQKKKKETGAMGFVGRLPSATEYFAAEGRFTLKDLILDNLKSGHWVASAAALRLLHTMLSDHSRLATEGLLLCLRDTTATALSRRPIPQDFYIGDLESCLPSPVNYTDIHLQEVELYGSLLSRIDVSQTSIELSPGFAGYLTDMQQAISADSSFIFSQAKLENILLDGKNATTRLPHSQLDKLTPHRLNPSDPLLQQLLQGFSSFLTKMPDENIAMTGVLTAFAMCGYRSLGGWLLYDKDFKDEKNPWSKVDQANDASSNFDSDLDSDSEIDFENLSSNARPSSARSSIDLPVLYQALRSIVKQISHIRSQIPDFDSQLVVRRQGLLFRDHLDEAMNVMLDVEQSVFGAPAFVSQGVVGTSPQPLRRKVRANGLSSSLKSFLTPRKNISIPDLNIGSPGMNNTPKVSGSGTQTPSIIHETGVSDVTKSTFDSTPRPNPSSLMGMTTEQEELPPIHYDHTSKLVSLLPEEAVITGPWASVSHVPYALPAFSEPIVETRGHWIQPSYASDKDEIDSLLPHPFMETETGLNVVSSMEKQMQFPLDRILDNCVILEEFLKEIAAVIIARRSMGVDQIGFL</sequence>
<evidence type="ECO:0000256" key="1">
    <source>
        <dbReference type="ARBA" id="ARBA00024336"/>
    </source>
</evidence>
<evidence type="ECO:0000256" key="2">
    <source>
        <dbReference type="SAM" id="MobiDB-lite"/>
    </source>
</evidence>
<accession>A0AAJ8M4L7</accession>
<reference evidence="4" key="1">
    <citation type="submission" date="2016-06" db="EMBL/GenBank/DDBJ databases">
        <authorList>
            <person name="Cuomo C."/>
            <person name="Litvintseva A."/>
            <person name="Heitman J."/>
            <person name="Chen Y."/>
            <person name="Sun S."/>
            <person name="Springer D."/>
            <person name="Dromer F."/>
            <person name="Young S."/>
            <person name="Zeng Q."/>
            <person name="Chapman S."/>
            <person name="Gujja S."/>
            <person name="Saif S."/>
            <person name="Birren B."/>
        </authorList>
    </citation>
    <scope>NUCLEOTIDE SEQUENCE</scope>
    <source>
        <strain evidence="4">CBS 7841</strain>
    </source>
</reference>
<proteinExistence type="inferred from homology"/>
<dbReference type="PANTHER" id="PTHR21705:SF11">
    <property type="entry name" value="FHIP FAMILY PROTEIN CG3558"/>
    <property type="match status" value="1"/>
</dbReference>
<evidence type="ECO:0000313" key="5">
    <source>
        <dbReference type="Proteomes" id="UP000094043"/>
    </source>
</evidence>
<feature type="region of interest" description="Disordered" evidence="2">
    <location>
        <begin position="863"/>
        <end position="886"/>
    </location>
</feature>
<feature type="compositionally biased region" description="Polar residues" evidence="2">
    <location>
        <begin position="870"/>
        <end position="886"/>
    </location>
</feature>
<name>A0AAJ8M4L7_9TREE</name>
<dbReference type="InterPro" id="IPR019384">
    <property type="entry name" value="FHIP"/>
</dbReference>
<dbReference type="RefSeq" id="XP_066071527.1">
    <property type="nucleotide sequence ID" value="XM_066215430.1"/>
</dbReference>
<organism evidence="4 5">
    <name type="scientific">Cryptococcus depauperatus CBS 7841</name>
    <dbReference type="NCBI Taxonomy" id="1295531"/>
    <lineage>
        <taxon>Eukaryota</taxon>
        <taxon>Fungi</taxon>
        <taxon>Dikarya</taxon>
        <taxon>Basidiomycota</taxon>
        <taxon>Agaricomycotina</taxon>
        <taxon>Tremellomycetes</taxon>
        <taxon>Tremellales</taxon>
        <taxon>Cryptococcaceae</taxon>
        <taxon>Cryptococcus</taxon>
    </lineage>
</organism>
<protein>
    <recommendedName>
        <fullName evidence="3">FHF complex subunit HOOK-interacting protein C-terminal domain-containing protein</fullName>
    </recommendedName>
</protein>
<gene>
    <name evidence="4" type="ORF">L203_106070</name>
</gene>
<dbReference type="AlphaFoldDB" id="A0AAJ8M4L7"/>
<dbReference type="InterPro" id="IPR045669">
    <property type="entry name" value="FHIP_C"/>
</dbReference>
<evidence type="ECO:0000259" key="3">
    <source>
        <dbReference type="Pfam" id="PF19314"/>
    </source>
</evidence>